<keyword evidence="4 7" id="KW-0812">Transmembrane</keyword>
<evidence type="ECO:0000256" key="5">
    <source>
        <dbReference type="ARBA" id="ARBA00022989"/>
    </source>
</evidence>
<evidence type="ECO:0008006" key="10">
    <source>
        <dbReference type="Google" id="ProtNLM"/>
    </source>
</evidence>
<feature type="transmembrane region" description="Helical" evidence="7">
    <location>
        <begin position="132"/>
        <end position="152"/>
    </location>
</feature>
<name>A0A7S2SKA9_9STRA</name>
<accession>A0A7S2SKA9</accession>
<comment type="similarity">
    <text evidence="2 7">Belongs to the battenin family.</text>
</comment>
<evidence type="ECO:0000256" key="6">
    <source>
        <dbReference type="ARBA" id="ARBA00023136"/>
    </source>
</evidence>
<proteinExistence type="inferred from homology"/>
<evidence type="ECO:0000256" key="2">
    <source>
        <dbReference type="ARBA" id="ARBA00007467"/>
    </source>
</evidence>
<dbReference type="InterPro" id="IPR036259">
    <property type="entry name" value="MFS_trans_sf"/>
</dbReference>
<dbReference type="SUPFAM" id="SSF103473">
    <property type="entry name" value="MFS general substrate transporter"/>
    <property type="match status" value="1"/>
</dbReference>
<dbReference type="GO" id="GO:0012505">
    <property type="term" value="C:endomembrane system"/>
    <property type="evidence" value="ECO:0007669"/>
    <property type="project" value="UniProtKB-SubCell"/>
</dbReference>
<evidence type="ECO:0000313" key="9">
    <source>
        <dbReference type="EMBL" id="CAD9701715.1"/>
    </source>
</evidence>
<evidence type="ECO:0000256" key="4">
    <source>
        <dbReference type="ARBA" id="ARBA00022692"/>
    </source>
</evidence>
<dbReference type="PANTHER" id="PTHR10981">
    <property type="entry name" value="BATTENIN"/>
    <property type="match status" value="1"/>
</dbReference>
<protein>
    <recommendedName>
        <fullName evidence="10">Battenin</fullName>
    </recommendedName>
</protein>
<evidence type="ECO:0000256" key="3">
    <source>
        <dbReference type="ARBA" id="ARBA00022448"/>
    </source>
</evidence>
<dbReference type="PANTHER" id="PTHR10981:SF0">
    <property type="entry name" value="BATTENIN"/>
    <property type="match status" value="1"/>
</dbReference>
<sequence>MGSGNVNKMSMGDSDSGNPATRLPASSSDEVKKGYFSNFKDKVWLRNVIGFWIMGLLNNSIYVVMNAGAKSISAGGVGLVYAVNIAPALIIKGTLPYWYHLMSYDTRMIIVAVLNVCCLLLVGVSTDMTVQLIGVALGAFASALGEASFLAYSVHFESRSVITAWSSGTGMAGIFG</sequence>
<organism evidence="9">
    <name type="scientific">Mucochytrium quahogii</name>
    <dbReference type="NCBI Taxonomy" id="96639"/>
    <lineage>
        <taxon>Eukaryota</taxon>
        <taxon>Sar</taxon>
        <taxon>Stramenopiles</taxon>
        <taxon>Bigyra</taxon>
        <taxon>Labyrinthulomycetes</taxon>
        <taxon>Thraustochytrida</taxon>
        <taxon>Thraustochytriidae</taxon>
        <taxon>Mucochytrium</taxon>
    </lineage>
</organism>
<evidence type="ECO:0000256" key="8">
    <source>
        <dbReference type="SAM" id="MobiDB-lite"/>
    </source>
</evidence>
<dbReference type="Pfam" id="PF02487">
    <property type="entry name" value="CLN3"/>
    <property type="match status" value="1"/>
</dbReference>
<comment type="caution">
    <text evidence="7">Lacks conserved residue(s) required for the propagation of feature annotation.</text>
</comment>
<feature type="transmembrane region" description="Helical" evidence="7">
    <location>
        <begin position="71"/>
        <end position="95"/>
    </location>
</feature>
<dbReference type="GO" id="GO:0005773">
    <property type="term" value="C:vacuole"/>
    <property type="evidence" value="ECO:0007669"/>
    <property type="project" value="TreeGrafter"/>
</dbReference>
<dbReference type="GO" id="GO:0016020">
    <property type="term" value="C:membrane"/>
    <property type="evidence" value="ECO:0007669"/>
    <property type="project" value="InterPro"/>
</dbReference>
<dbReference type="GO" id="GO:0051453">
    <property type="term" value="P:regulation of intracellular pH"/>
    <property type="evidence" value="ECO:0007669"/>
    <property type="project" value="TreeGrafter"/>
</dbReference>
<dbReference type="AlphaFoldDB" id="A0A7S2SKA9"/>
<dbReference type="Gene3D" id="1.20.1250.20">
    <property type="entry name" value="MFS general substrate transporter like domains"/>
    <property type="match status" value="1"/>
</dbReference>
<evidence type="ECO:0000256" key="7">
    <source>
        <dbReference type="RuleBase" id="RU361113"/>
    </source>
</evidence>
<feature type="transmembrane region" description="Helical" evidence="7">
    <location>
        <begin position="43"/>
        <end position="65"/>
    </location>
</feature>
<keyword evidence="3" id="KW-0813">Transport</keyword>
<feature type="transmembrane region" description="Helical" evidence="7">
    <location>
        <begin position="107"/>
        <end position="126"/>
    </location>
</feature>
<feature type="region of interest" description="Disordered" evidence="8">
    <location>
        <begin position="1"/>
        <end position="27"/>
    </location>
</feature>
<dbReference type="InterPro" id="IPR003492">
    <property type="entry name" value="Battenin_disease_Cln3"/>
</dbReference>
<evidence type="ECO:0000256" key="1">
    <source>
        <dbReference type="ARBA" id="ARBA00004127"/>
    </source>
</evidence>
<keyword evidence="6 7" id="KW-0472">Membrane</keyword>
<gene>
    <name evidence="9" type="ORF">QSP1433_LOCUS14687</name>
</gene>
<reference evidence="9" key="1">
    <citation type="submission" date="2021-01" db="EMBL/GenBank/DDBJ databases">
        <authorList>
            <person name="Corre E."/>
            <person name="Pelletier E."/>
            <person name="Niang G."/>
            <person name="Scheremetjew M."/>
            <person name="Finn R."/>
            <person name="Kale V."/>
            <person name="Holt S."/>
            <person name="Cochrane G."/>
            <person name="Meng A."/>
            <person name="Brown T."/>
            <person name="Cohen L."/>
        </authorList>
    </citation>
    <scope>NUCLEOTIDE SEQUENCE</scope>
    <source>
        <strain evidence="9">NY070348D</strain>
    </source>
</reference>
<keyword evidence="5 7" id="KW-1133">Transmembrane helix</keyword>
<dbReference type="EMBL" id="HBHK01023234">
    <property type="protein sequence ID" value="CAD9701715.1"/>
    <property type="molecule type" value="Transcribed_RNA"/>
</dbReference>
<dbReference type="PRINTS" id="PR01315">
    <property type="entry name" value="BATTENIN"/>
</dbReference>
<comment type="subcellular location">
    <subcellularLocation>
        <location evidence="1">Endomembrane system</location>
        <topology evidence="1">Multi-pass membrane protein</topology>
    </subcellularLocation>
</comment>